<dbReference type="PATRIC" id="fig|84022.6.peg.1776"/>
<name>A0A0G3WBF9_9CLOT</name>
<dbReference type="KEGG" id="cace:CACET_c17820"/>
<dbReference type="InterPro" id="IPR049785">
    <property type="entry name" value="GT-D-like_firm"/>
</dbReference>
<accession>A0A0G3WBF9</accession>
<evidence type="ECO:0000259" key="1">
    <source>
        <dbReference type="Pfam" id="PF22882"/>
    </source>
</evidence>
<dbReference type="Pfam" id="PF22882">
    <property type="entry name" value="GT-D-like"/>
    <property type="match status" value="1"/>
</dbReference>
<dbReference type="Proteomes" id="UP000035704">
    <property type="component" value="Chromosome"/>
</dbReference>
<organism evidence="2 3">
    <name type="scientific">Clostridium aceticum</name>
    <dbReference type="NCBI Taxonomy" id="84022"/>
    <lineage>
        <taxon>Bacteria</taxon>
        <taxon>Bacillati</taxon>
        <taxon>Bacillota</taxon>
        <taxon>Clostridia</taxon>
        <taxon>Eubacteriales</taxon>
        <taxon>Clostridiaceae</taxon>
        <taxon>Clostridium</taxon>
    </lineage>
</organism>
<reference evidence="2 3" key="1">
    <citation type="submission" date="2014-10" db="EMBL/GenBank/DDBJ databases">
        <title>Genome sequence of Clostridium aceticum DSM 1496.</title>
        <authorList>
            <person name="Poehlein A."/>
            <person name="Schiel-Bengelsdorf B."/>
            <person name="Gottschalk G."/>
            <person name="Duerre P."/>
            <person name="Daniel R."/>
        </authorList>
    </citation>
    <scope>NUCLEOTIDE SEQUENCE [LARGE SCALE GENOMIC DNA]</scope>
    <source>
        <strain evidence="2 3">DSM 1496</strain>
    </source>
</reference>
<feature type="domain" description="GT-D fold-like" evidence="1">
    <location>
        <begin position="8"/>
        <end position="224"/>
    </location>
</feature>
<evidence type="ECO:0000313" key="3">
    <source>
        <dbReference type="Proteomes" id="UP000035704"/>
    </source>
</evidence>
<keyword evidence="3" id="KW-1185">Reference proteome</keyword>
<proteinExistence type="predicted"/>
<dbReference type="InterPro" id="IPR055171">
    <property type="entry name" value="GT-D-like"/>
</dbReference>
<gene>
    <name evidence="2" type="ORF">CACET_c17820</name>
</gene>
<evidence type="ECO:0000313" key="2">
    <source>
        <dbReference type="EMBL" id="AKL95230.1"/>
    </source>
</evidence>
<dbReference type="RefSeq" id="WP_052661276.1">
    <property type="nucleotide sequence ID" value="NZ_CP009687.1"/>
</dbReference>
<dbReference type="EMBL" id="CP009687">
    <property type="protein sequence ID" value="AKL95230.1"/>
    <property type="molecule type" value="Genomic_DNA"/>
</dbReference>
<sequence>MIKEESLLSADEVTEKMYTAYRKKQGLSIVRLGDGEALALAQEVVLSCDEIKKRKWLPYAGLTVPDLKSRDELAASVKRADIVGVAMNQLPDFTPLLLKGFEAHHIDIKQMTLTNACINYFLMENQRFKKFLLQNPKPRVFLIGNKVDRLLPFLTKEGVRVVGLLKAVRGLKDCSKIVKLTSLYRDRFDVVLVSAGIPAVIISERIAKEYNVIALDFGHAADLIIKRKYF</sequence>
<dbReference type="STRING" id="84022.CACET_c17820"/>
<dbReference type="OrthoDB" id="2080234at2"/>
<protein>
    <recommendedName>
        <fullName evidence="1">GT-D fold-like domain-containing protein</fullName>
    </recommendedName>
</protein>
<dbReference type="AlphaFoldDB" id="A0A0G3WBF9"/>
<dbReference type="NCBIfam" id="NF040628">
    <property type="entry name" value="GT-D_rel"/>
    <property type="match status" value="1"/>
</dbReference>